<feature type="binding site" evidence="11">
    <location>
        <position position="185"/>
    </location>
    <ligand>
        <name>Mg(2+)</name>
        <dbReference type="ChEBI" id="CHEBI:18420"/>
    </ligand>
</feature>
<evidence type="ECO:0000256" key="2">
    <source>
        <dbReference type="ARBA" id="ARBA00011081"/>
    </source>
</evidence>
<dbReference type="Pfam" id="PF02779">
    <property type="entry name" value="Transket_pyr"/>
    <property type="match status" value="1"/>
</dbReference>
<evidence type="ECO:0000256" key="5">
    <source>
        <dbReference type="ARBA" id="ARBA00022723"/>
    </source>
</evidence>
<dbReference type="NCBIfam" id="TIGR00204">
    <property type="entry name" value="dxs"/>
    <property type="match status" value="1"/>
</dbReference>
<dbReference type="GO" id="GO:0008661">
    <property type="term" value="F:1-deoxy-D-xylulose-5-phosphate synthase activity"/>
    <property type="evidence" value="ECO:0007669"/>
    <property type="project" value="UniProtKB-UniRule"/>
</dbReference>
<feature type="binding site" evidence="11">
    <location>
        <begin position="157"/>
        <end position="158"/>
    </location>
    <ligand>
        <name>thiamine diphosphate</name>
        <dbReference type="ChEBI" id="CHEBI:58937"/>
    </ligand>
</feature>
<dbReference type="PANTHER" id="PTHR43322">
    <property type="entry name" value="1-D-DEOXYXYLULOSE 5-PHOSPHATE SYNTHASE-RELATED"/>
    <property type="match status" value="1"/>
</dbReference>
<dbReference type="SUPFAM" id="SSF52518">
    <property type="entry name" value="Thiamin diphosphate-binding fold (THDP-binding)"/>
    <property type="match status" value="2"/>
</dbReference>
<evidence type="ECO:0000256" key="9">
    <source>
        <dbReference type="ARBA" id="ARBA00023229"/>
    </source>
</evidence>
<comment type="cofactor">
    <cofactor evidence="11">
        <name>thiamine diphosphate</name>
        <dbReference type="ChEBI" id="CHEBI:58937"/>
    </cofactor>
    <text evidence="11">Binds 1 thiamine pyrophosphate per subunit.</text>
</comment>
<dbReference type="InterPro" id="IPR005477">
    <property type="entry name" value="Dxylulose-5-P_synthase"/>
</dbReference>
<feature type="binding site" evidence="11">
    <location>
        <position position="185"/>
    </location>
    <ligand>
        <name>thiamine diphosphate</name>
        <dbReference type="ChEBI" id="CHEBI:58937"/>
    </ligand>
</feature>
<comment type="function">
    <text evidence="10 11">Catalyzes the acyloin condensation reaction between C atoms 2 and 3 of pyruvate and glyceraldehyde 3-phosphate to yield 1-deoxy-D-xylulose-5-phosphate (DXP).</text>
</comment>
<dbReference type="NCBIfam" id="NF003933">
    <property type="entry name" value="PRK05444.2-2"/>
    <property type="match status" value="1"/>
</dbReference>
<dbReference type="FunFam" id="3.40.50.970:FF:000005">
    <property type="entry name" value="1-deoxy-D-xylulose-5-phosphate synthase"/>
    <property type="match status" value="1"/>
</dbReference>
<feature type="binding site" evidence="11">
    <location>
        <position position="84"/>
    </location>
    <ligand>
        <name>thiamine diphosphate</name>
        <dbReference type="ChEBI" id="CHEBI:58937"/>
    </ligand>
</feature>
<dbReference type="Gene3D" id="3.40.50.970">
    <property type="match status" value="2"/>
</dbReference>
<feature type="binding site" evidence="11">
    <location>
        <position position="371"/>
    </location>
    <ligand>
        <name>thiamine diphosphate</name>
        <dbReference type="ChEBI" id="CHEBI:58937"/>
    </ligand>
</feature>
<evidence type="ECO:0000259" key="12">
    <source>
        <dbReference type="SMART" id="SM00861"/>
    </source>
</evidence>
<evidence type="ECO:0000256" key="10">
    <source>
        <dbReference type="ARBA" id="ARBA00055605"/>
    </source>
</evidence>
<proteinExistence type="inferred from homology"/>
<evidence type="ECO:0000256" key="6">
    <source>
        <dbReference type="ARBA" id="ARBA00022842"/>
    </source>
</evidence>
<comment type="caution">
    <text evidence="13">The sequence shown here is derived from an EMBL/GenBank/DDBJ whole genome shotgun (WGS) entry which is preliminary data.</text>
</comment>
<evidence type="ECO:0000313" key="14">
    <source>
        <dbReference type="Proteomes" id="UP000004263"/>
    </source>
</evidence>
<keyword evidence="7 11" id="KW-0784">Thiamine biosynthesis</keyword>
<comment type="subunit">
    <text evidence="3 11">Homodimer.</text>
</comment>
<dbReference type="Gene3D" id="3.40.50.920">
    <property type="match status" value="1"/>
</dbReference>
<dbReference type="UniPathway" id="UPA00064">
    <property type="reaction ID" value="UER00091"/>
</dbReference>
<dbReference type="AlphaFoldDB" id="Q1N245"/>
<dbReference type="InterPro" id="IPR029061">
    <property type="entry name" value="THDP-binding"/>
</dbReference>
<dbReference type="SUPFAM" id="SSF52922">
    <property type="entry name" value="TK C-terminal domain-like"/>
    <property type="match status" value="1"/>
</dbReference>
<organism evidence="13 14">
    <name type="scientific">Bermanella marisrubri</name>
    <dbReference type="NCBI Taxonomy" id="207949"/>
    <lineage>
        <taxon>Bacteria</taxon>
        <taxon>Pseudomonadati</taxon>
        <taxon>Pseudomonadota</taxon>
        <taxon>Gammaproteobacteria</taxon>
        <taxon>Oceanospirillales</taxon>
        <taxon>Oceanospirillaceae</taxon>
        <taxon>Bermanella</taxon>
    </lineage>
</organism>
<evidence type="ECO:0000313" key="13">
    <source>
        <dbReference type="EMBL" id="EAT12319.1"/>
    </source>
</evidence>
<name>Q1N245_9GAMM</name>
<comment type="catalytic activity">
    <reaction evidence="11">
        <text>D-glyceraldehyde 3-phosphate + pyruvate + H(+) = 1-deoxy-D-xylulose 5-phosphate + CO2</text>
        <dbReference type="Rhea" id="RHEA:12605"/>
        <dbReference type="ChEBI" id="CHEBI:15361"/>
        <dbReference type="ChEBI" id="CHEBI:15378"/>
        <dbReference type="ChEBI" id="CHEBI:16526"/>
        <dbReference type="ChEBI" id="CHEBI:57792"/>
        <dbReference type="ChEBI" id="CHEBI:59776"/>
        <dbReference type="EC" id="2.2.1.7"/>
    </reaction>
</comment>
<keyword evidence="5 11" id="KW-0479">Metal-binding</keyword>
<dbReference type="PROSITE" id="PS00802">
    <property type="entry name" value="TRANSKETOLASE_2"/>
    <property type="match status" value="1"/>
</dbReference>
<reference evidence="13 14" key="1">
    <citation type="submission" date="2006-03" db="EMBL/GenBank/DDBJ databases">
        <authorList>
            <person name="Pinhassi J."/>
            <person name="Pedros-Alio C."/>
            <person name="Ferriera S."/>
            <person name="Johnson J."/>
            <person name="Kravitz S."/>
            <person name="Halpern A."/>
            <person name="Remington K."/>
            <person name="Beeson K."/>
            <person name="Tran B."/>
            <person name="Rogers Y.-H."/>
            <person name="Friedman R."/>
            <person name="Venter J.C."/>
        </authorList>
    </citation>
    <scope>NUCLEOTIDE SEQUENCE [LARGE SCALE GENOMIC DNA]</scope>
    <source>
        <strain evidence="13 14">RED65</strain>
    </source>
</reference>
<feature type="binding site" evidence="11">
    <location>
        <position position="156"/>
    </location>
    <ligand>
        <name>Mg(2+)</name>
        <dbReference type="ChEBI" id="CHEBI:18420"/>
    </ligand>
</feature>
<feature type="domain" description="Transketolase-like pyrimidine-binding" evidence="12">
    <location>
        <begin position="320"/>
        <end position="484"/>
    </location>
</feature>
<dbReference type="CDD" id="cd07033">
    <property type="entry name" value="TPP_PYR_DXS_TK_like"/>
    <property type="match status" value="1"/>
</dbReference>
<dbReference type="GO" id="GO:0000287">
    <property type="term" value="F:magnesium ion binding"/>
    <property type="evidence" value="ECO:0007669"/>
    <property type="project" value="UniProtKB-UniRule"/>
</dbReference>
<keyword evidence="9 11" id="KW-0414">Isoprene biosynthesis</keyword>
<dbReference type="Pfam" id="PF02780">
    <property type="entry name" value="Transketolase_C"/>
    <property type="match status" value="1"/>
</dbReference>
<evidence type="ECO:0000256" key="11">
    <source>
        <dbReference type="HAMAP-Rule" id="MF_00315"/>
    </source>
</evidence>
<dbReference type="HAMAP" id="MF_00315">
    <property type="entry name" value="DXP_synth"/>
    <property type="match status" value="1"/>
</dbReference>
<dbReference type="InterPro" id="IPR005475">
    <property type="entry name" value="Transketolase-like_Pyr-bd"/>
</dbReference>
<dbReference type="RefSeq" id="WP_007018370.1">
    <property type="nucleotide sequence ID" value="NZ_CH724116.1"/>
</dbReference>
<dbReference type="SMART" id="SM00861">
    <property type="entry name" value="Transket_pyr"/>
    <property type="match status" value="1"/>
</dbReference>
<dbReference type="GO" id="GO:0019288">
    <property type="term" value="P:isopentenyl diphosphate biosynthetic process, methylerythritol 4-phosphate pathway"/>
    <property type="evidence" value="ECO:0007669"/>
    <property type="project" value="TreeGrafter"/>
</dbReference>
<dbReference type="FunFam" id="3.40.50.920:FF:000002">
    <property type="entry name" value="1-deoxy-D-xylulose-5-phosphate synthase"/>
    <property type="match status" value="1"/>
</dbReference>
<sequence length="625" mass="68196">MFHHIPTTRPSTPLLDTINEPADLRLLDAKQLPQLATELRHYLLYSVGQSGGHFGAGLGVVELTVALHFVYDTPEDLLVWDVGHQAYPHKALTGRREQLPSIRQKEGLSPFPKRKESIFDTFGVGHSSTSISAALGMAIAARQQGSDKKVAAVIGDGAMTAGMAFEALNHAGHTDTDMLVILNDNDMSISENVGGLNKYLSKILSSKTYAVMREGSRKVLSNIPHAWELATKTEEHVKGFLTPGILFEELGFNYVGPVDGHDVDALVRTLRNMRELKGPQFLHIITKKGKGFEPAEQEQIKYHALSPQTTKVNPNQKKAKSFSNIFGEWICDQAAADKKLFGITPAMREGSDLVKFSEDYADRYFDVAIAEQHAVTLAAGMACEGSKPVVAIYSTFLQRGYDQLVHDVAIQNLDVTFAVDRAGVVGADGPTHAGAYDISFMRCIPNMVIACPSDENECRLLLNTAYQFNGPAAVRYPRGSGKEVNVTAKQETLEIGKAKVLQKGQSGIAVLCFGPLLEEAEKALSELANGQDITLVDMRFAKPLDETLLIQLASDHRYFVTLEDNAIMGGAGSAVSEFFASKDIQTNVTFLGIPDECIEHGSQKEQWAEMGIDAAGIKATLEKRF</sequence>
<evidence type="ECO:0000256" key="4">
    <source>
        <dbReference type="ARBA" id="ARBA00022679"/>
    </source>
</evidence>
<dbReference type="InterPro" id="IPR009014">
    <property type="entry name" value="Transketo_C/PFOR_II"/>
</dbReference>
<evidence type="ECO:0000256" key="1">
    <source>
        <dbReference type="ARBA" id="ARBA00004980"/>
    </source>
</evidence>
<dbReference type="InterPro" id="IPR033248">
    <property type="entry name" value="Transketolase_C"/>
</dbReference>
<accession>Q1N245</accession>
<feature type="binding site" evidence="11">
    <location>
        <position position="292"/>
    </location>
    <ligand>
        <name>thiamine diphosphate</name>
        <dbReference type="ChEBI" id="CHEBI:58937"/>
    </ligand>
</feature>
<dbReference type="OrthoDB" id="9803371at2"/>
<keyword evidence="4 11" id="KW-0808">Transferase</keyword>
<dbReference type="CDD" id="cd02007">
    <property type="entry name" value="TPP_DXS"/>
    <property type="match status" value="1"/>
</dbReference>
<evidence type="ECO:0000256" key="3">
    <source>
        <dbReference type="ARBA" id="ARBA00011738"/>
    </source>
</evidence>
<dbReference type="HOGENOM" id="CLU_009227_1_4_6"/>
<dbReference type="EC" id="2.2.1.7" evidence="11"/>
<dbReference type="GO" id="GO:0030976">
    <property type="term" value="F:thiamine pyrophosphate binding"/>
    <property type="evidence" value="ECO:0007669"/>
    <property type="project" value="UniProtKB-UniRule"/>
</dbReference>
<keyword evidence="14" id="KW-1185">Reference proteome</keyword>
<dbReference type="EMBL" id="AAQH01000008">
    <property type="protein sequence ID" value="EAT12319.1"/>
    <property type="molecule type" value="Genomic_DNA"/>
</dbReference>
<dbReference type="PANTHER" id="PTHR43322:SF5">
    <property type="entry name" value="1-DEOXY-D-XYLULOSE-5-PHOSPHATE SYNTHASE, CHLOROPLASTIC"/>
    <property type="match status" value="1"/>
</dbReference>
<gene>
    <name evidence="11" type="primary">dxs</name>
    <name evidence="13" type="ORF">RED65_15808</name>
</gene>
<dbReference type="InterPro" id="IPR020826">
    <property type="entry name" value="Transketolase_BS"/>
</dbReference>
<evidence type="ECO:0000256" key="7">
    <source>
        <dbReference type="ARBA" id="ARBA00022977"/>
    </source>
</evidence>
<comment type="cofactor">
    <cofactor evidence="11">
        <name>Mg(2+)</name>
        <dbReference type="ChEBI" id="CHEBI:18420"/>
    </cofactor>
    <text evidence="11">Binds 1 Mg(2+) ion per subunit.</text>
</comment>
<comment type="similarity">
    <text evidence="2 11">Belongs to the transketolase family. DXPS subfamily.</text>
</comment>
<dbReference type="Proteomes" id="UP000004263">
    <property type="component" value="Unassembled WGS sequence"/>
</dbReference>
<dbReference type="Pfam" id="PF13292">
    <property type="entry name" value="DXP_synthase_N"/>
    <property type="match status" value="1"/>
</dbReference>
<comment type="pathway">
    <text evidence="1 11">Metabolic intermediate biosynthesis; 1-deoxy-D-xylulose 5-phosphate biosynthesis; 1-deoxy-D-xylulose 5-phosphate from D-glyceraldehyde 3-phosphate and pyruvate: step 1/1.</text>
</comment>
<keyword evidence="6 11" id="KW-0460">Magnesium</keyword>
<protein>
    <recommendedName>
        <fullName evidence="11">1-deoxy-D-xylulose-5-phosphate synthase</fullName>
        <ecNumber evidence="11">2.2.1.7</ecNumber>
    </recommendedName>
    <alternativeName>
        <fullName evidence="11">1-deoxyxylulose-5-phosphate synthase</fullName>
        <shortName evidence="11">DXP synthase</shortName>
        <shortName evidence="11">DXPS</shortName>
    </alternativeName>
</protein>
<dbReference type="GO" id="GO:0016114">
    <property type="term" value="P:terpenoid biosynthetic process"/>
    <property type="evidence" value="ECO:0007669"/>
    <property type="project" value="UniProtKB-UniRule"/>
</dbReference>
<keyword evidence="8 11" id="KW-0786">Thiamine pyrophosphate</keyword>
<dbReference type="STRING" id="207949.RED65_15808"/>
<evidence type="ECO:0000256" key="8">
    <source>
        <dbReference type="ARBA" id="ARBA00023052"/>
    </source>
</evidence>
<feature type="binding site" evidence="11">
    <location>
        <begin position="125"/>
        <end position="127"/>
    </location>
    <ligand>
        <name>thiamine diphosphate</name>
        <dbReference type="ChEBI" id="CHEBI:58937"/>
    </ligand>
</feature>
<dbReference type="GO" id="GO:0009228">
    <property type="term" value="P:thiamine biosynthetic process"/>
    <property type="evidence" value="ECO:0007669"/>
    <property type="project" value="UniProtKB-UniRule"/>
</dbReference>
<dbReference type="GO" id="GO:0005829">
    <property type="term" value="C:cytosol"/>
    <property type="evidence" value="ECO:0007669"/>
    <property type="project" value="TreeGrafter"/>
</dbReference>